<name>V7CL77_PHAVU</name>
<reference evidence="2" key="1">
    <citation type="journal article" date="2014" name="Nat. Genet.">
        <title>A reference genome for common bean and genome-wide analysis of dual domestications.</title>
        <authorList>
            <person name="Schmutz J."/>
            <person name="McClean P.E."/>
            <person name="Mamidi S."/>
            <person name="Wu G.A."/>
            <person name="Cannon S.B."/>
            <person name="Grimwood J."/>
            <person name="Jenkins J."/>
            <person name="Shu S."/>
            <person name="Song Q."/>
            <person name="Chavarro C."/>
            <person name="Torres-Torres M."/>
            <person name="Geffroy V."/>
            <person name="Moghaddam S.M."/>
            <person name="Gao D."/>
            <person name="Abernathy B."/>
            <person name="Barry K."/>
            <person name="Blair M."/>
            <person name="Brick M.A."/>
            <person name="Chovatia M."/>
            <person name="Gepts P."/>
            <person name="Goodstein D.M."/>
            <person name="Gonzales M."/>
            <person name="Hellsten U."/>
            <person name="Hyten D.L."/>
            <person name="Jia G."/>
            <person name="Kelly J.D."/>
            <person name="Kudrna D."/>
            <person name="Lee R."/>
            <person name="Richard M.M."/>
            <person name="Miklas P.N."/>
            <person name="Osorno J.M."/>
            <person name="Rodrigues J."/>
            <person name="Thareau V."/>
            <person name="Urrea C.A."/>
            <person name="Wang M."/>
            <person name="Yu Y."/>
            <person name="Zhang M."/>
            <person name="Wing R.A."/>
            <person name="Cregan P.B."/>
            <person name="Rokhsar D.S."/>
            <person name="Jackson S.A."/>
        </authorList>
    </citation>
    <scope>NUCLEOTIDE SEQUENCE [LARGE SCALE GENOMIC DNA]</scope>
    <source>
        <strain evidence="2">cv. G19833</strain>
    </source>
</reference>
<keyword evidence="2" id="KW-1185">Reference proteome</keyword>
<gene>
    <name evidence="1" type="ORF">PHAVU_002G190800g</name>
</gene>
<dbReference type="AlphaFoldDB" id="V7CL77"/>
<dbReference type="EMBL" id="CM002289">
    <property type="protein sequence ID" value="ESW30889.1"/>
    <property type="molecule type" value="Genomic_DNA"/>
</dbReference>
<organism evidence="1 2">
    <name type="scientific">Phaseolus vulgaris</name>
    <name type="common">Kidney bean</name>
    <name type="synonym">French bean</name>
    <dbReference type="NCBI Taxonomy" id="3885"/>
    <lineage>
        <taxon>Eukaryota</taxon>
        <taxon>Viridiplantae</taxon>
        <taxon>Streptophyta</taxon>
        <taxon>Embryophyta</taxon>
        <taxon>Tracheophyta</taxon>
        <taxon>Spermatophyta</taxon>
        <taxon>Magnoliopsida</taxon>
        <taxon>eudicotyledons</taxon>
        <taxon>Gunneridae</taxon>
        <taxon>Pentapetalae</taxon>
        <taxon>rosids</taxon>
        <taxon>fabids</taxon>
        <taxon>Fabales</taxon>
        <taxon>Fabaceae</taxon>
        <taxon>Papilionoideae</taxon>
        <taxon>50 kb inversion clade</taxon>
        <taxon>NPAAA clade</taxon>
        <taxon>indigoferoid/millettioid clade</taxon>
        <taxon>Phaseoleae</taxon>
        <taxon>Phaseolus</taxon>
    </lineage>
</organism>
<evidence type="ECO:0000313" key="1">
    <source>
        <dbReference type="EMBL" id="ESW30889.1"/>
    </source>
</evidence>
<dbReference type="Proteomes" id="UP000000226">
    <property type="component" value="Chromosome 2"/>
</dbReference>
<protein>
    <submittedName>
        <fullName evidence="1">Uncharacterized protein</fullName>
    </submittedName>
</protein>
<sequence length="80" mass="8877">MFGELSGCREVKMLKGHGYCHGTKMLGEDGSCCRGAKMLVEHKGRGCQRENKCLESVEARRVGQLPVKKKNHRGMGATRE</sequence>
<accession>V7CL77</accession>
<evidence type="ECO:0000313" key="2">
    <source>
        <dbReference type="Proteomes" id="UP000000226"/>
    </source>
</evidence>
<dbReference type="Gramene" id="ESW30889">
    <property type="protein sequence ID" value="ESW30889"/>
    <property type="gene ID" value="PHAVU_002G190800g"/>
</dbReference>
<proteinExistence type="predicted"/>